<keyword evidence="10" id="KW-0456">Lyase</keyword>
<comment type="catalytic activity">
    <reaction evidence="6">
        <text>L-homocysteine + H2O = 2-oxobutanoate + hydrogen sulfide + NH4(+) + H(+)</text>
        <dbReference type="Rhea" id="RHEA:14501"/>
        <dbReference type="ChEBI" id="CHEBI:15377"/>
        <dbReference type="ChEBI" id="CHEBI:15378"/>
        <dbReference type="ChEBI" id="CHEBI:16763"/>
        <dbReference type="ChEBI" id="CHEBI:28938"/>
        <dbReference type="ChEBI" id="CHEBI:29919"/>
        <dbReference type="ChEBI" id="CHEBI:58199"/>
        <dbReference type="EC" id="4.4.1.2"/>
    </reaction>
    <physiologicalReaction direction="left-to-right" evidence="6">
        <dbReference type="Rhea" id="RHEA:14502"/>
    </physiologicalReaction>
</comment>
<dbReference type="InterPro" id="IPR015421">
    <property type="entry name" value="PyrdxlP-dep_Trfase_major"/>
</dbReference>
<evidence type="ECO:0000256" key="5">
    <source>
        <dbReference type="ARBA" id="ARBA00047199"/>
    </source>
</evidence>
<dbReference type="GO" id="GO:0018826">
    <property type="term" value="F:methionine gamma-lyase activity"/>
    <property type="evidence" value="ECO:0007669"/>
    <property type="project" value="UniProtKB-EC"/>
</dbReference>
<dbReference type="PIRSF" id="PIRSF001434">
    <property type="entry name" value="CGS"/>
    <property type="match status" value="1"/>
</dbReference>
<dbReference type="CDD" id="cd00614">
    <property type="entry name" value="CGS_like"/>
    <property type="match status" value="1"/>
</dbReference>
<gene>
    <name evidence="10" type="ORF">HNR61_002613</name>
</gene>
<keyword evidence="11" id="KW-1185">Reference proteome</keyword>
<name>A0A7W3QL08_ACTNM</name>
<evidence type="ECO:0000313" key="11">
    <source>
        <dbReference type="Proteomes" id="UP000572680"/>
    </source>
</evidence>
<dbReference type="GO" id="GO:0030170">
    <property type="term" value="F:pyridoxal phosphate binding"/>
    <property type="evidence" value="ECO:0007669"/>
    <property type="project" value="InterPro"/>
</dbReference>
<dbReference type="PANTHER" id="PTHR11808:SF85">
    <property type="entry name" value="CYSTATHIONINE GAMMA-LYASE-RELATED"/>
    <property type="match status" value="1"/>
</dbReference>
<dbReference type="PANTHER" id="PTHR11808">
    <property type="entry name" value="TRANS-SULFURATION ENZYME FAMILY MEMBER"/>
    <property type="match status" value="1"/>
</dbReference>
<dbReference type="SUPFAM" id="SSF53383">
    <property type="entry name" value="PLP-dependent transferases"/>
    <property type="match status" value="1"/>
</dbReference>
<organism evidence="10 11">
    <name type="scientific">Actinomadura namibiensis</name>
    <dbReference type="NCBI Taxonomy" id="182080"/>
    <lineage>
        <taxon>Bacteria</taxon>
        <taxon>Bacillati</taxon>
        <taxon>Actinomycetota</taxon>
        <taxon>Actinomycetes</taxon>
        <taxon>Streptosporangiales</taxon>
        <taxon>Thermomonosporaceae</taxon>
        <taxon>Actinomadura</taxon>
    </lineage>
</organism>
<evidence type="ECO:0000313" key="10">
    <source>
        <dbReference type="EMBL" id="MBA8950982.1"/>
    </source>
</evidence>
<comment type="catalytic activity">
    <reaction evidence="7">
        <text>L-methionine + H2O = methanethiol + 2-oxobutanoate + NH4(+)</text>
        <dbReference type="Rhea" id="RHEA:23800"/>
        <dbReference type="ChEBI" id="CHEBI:15377"/>
        <dbReference type="ChEBI" id="CHEBI:16007"/>
        <dbReference type="ChEBI" id="CHEBI:16763"/>
        <dbReference type="ChEBI" id="CHEBI:28938"/>
        <dbReference type="ChEBI" id="CHEBI:57844"/>
        <dbReference type="EC" id="4.4.1.11"/>
    </reaction>
    <physiologicalReaction direction="left-to-right" evidence="7">
        <dbReference type="Rhea" id="RHEA:23801"/>
    </physiologicalReaction>
</comment>
<dbReference type="InterPro" id="IPR015422">
    <property type="entry name" value="PyrdxlP-dep_Trfase_small"/>
</dbReference>
<proteinExistence type="inferred from homology"/>
<dbReference type="GO" id="GO:0005737">
    <property type="term" value="C:cytoplasm"/>
    <property type="evidence" value="ECO:0007669"/>
    <property type="project" value="TreeGrafter"/>
</dbReference>
<comment type="similarity">
    <text evidence="2 9">Belongs to the trans-sulfuration enzymes family.</text>
</comment>
<dbReference type="GO" id="GO:0004123">
    <property type="term" value="F:cystathionine gamma-lyase activity"/>
    <property type="evidence" value="ECO:0007669"/>
    <property type="project" value="TreeGrafter"/>
</dbReference>
<dbReference type="Proteomes" id="UP000572680">
    <property type="component" value="Unassembled WGS sequence"/>
</dbReference>
<dbReference type="GO" id="GO:0019343">
    <property type="term" value="P:cysteine biosynthetic process via cystathionine"/>
    <property type="evidence" value="ECO:0007669"/>
    <property type="project" value="TreeGrafter"/>
</dbReference>
<evidence type="ECO:0000256" key="9">
    <source>
        <dbReference type="RuleBase" id="RU362118"/>
    </source>
</evidence>
<dbReference type="Gene3D" id="3.90.1150.10">
    <property type="entry name" value="Aspartate Aminotransferase, domain 1"/>
    <property type="match status" value="1"/>
</dbReference>
<dbReference type="PROSITE" id="PS00868">
    <property type="entry name" value="CYS_MET_METAB_PP"/>
    <property type="match status" value="1"/>
</dbReference>
<evidence type="ECO:0000256" key="7">
    <source>
        <dbReference type="ARBA" id="ARBA00052699"/>
    </source>
</evidence>
<dbReference type="EMBL" id="JACJIA010000003">
    <property type="protein sequence ID" value="MBA8950982.1"/>
    <property type="molecule type" value="Genomic_DNA"/>
</dbReference>
<accession>A0A7W3QL08</accession>
<dbReference type="RefSeq" id="WP_182843381.1">
    <property type="nucleotide sequence ID" value="NZ_BAAALP010000016.1"/>
</dbReference>
<dbReference type="FunFam" id="3.40.640.10:FF:000046">
    <property type="entry name" value="Cystathionine gamma-lyase"/>
    <property type="match status" value="1"/>
</dbReference>
<sequence>MENLRPETRAVHPPVVIPSGSRPFTTPIYQSHLFSFETAEALTGAFDGPNPDGSGFLYDRYGNPTAQAFERAVADLEGGAAALTTGSGMGAVNAVLMSLLRSGAHVVAQRCLYGGTLVLLNDLAERWGVEVTYVGGDDPAEVRAALRPTTALLVLETIANPTTQVVDLPALSAVAREAGVTTVVDNTFATPLLCRPLEHGADIVLHSATKYLGGHSDVLGGIVVFADAELRRRVWTHAIELGSALDAHSAYLLLRGLATLPLRVRRQSDNARYLAERLTGHPAVTRVHHPSLPAHPQHDLARRLLPEGAGGVLAFELAGGREAGRTFTEALQVALLAPSLGDVKTLAMHPASTSHAAVPPEDLASAGVTEGLVRVAVGIEHPEDLWQDFARALDKV</sequence>
<dbReference type="GO" id="GO:0019346">
    <property type="term" value="P:transsulfuration"/>
    <property type="evidence" value="ECO:0007669"/>
    <property type="project" value="InterPro"/>
</dbReference>
<dbReference type="Gene3D" id="3.40.640.10">
    <property type="entry name" value="Type I PLP-dependent aspartate aminotransferase-like (Major domain)"/>
    <property type="match status" value="1"/>
</dbReference>
<comment type="caution">
    <text evidence="10">The sequence shown here is derived from an EMBL/GenBank/DDBJ whole genome shotgun (WGS) entry which is preliminary data.</text>
</comment>
<comment type="cofactor">
    <cofactor evidence="1 9">
        <name>pyridoxal 5'-phosphate</name>
        <dbReference type="ChEBI" id="CHEBI:597326"/>
    </cofactor>
</comment>
<dbReference type="InterPro" id="IPR054542">
    <property type="entry name" value="Cys_met_metab_PP"/>
</dbReference>
<dbReference type="InterPro" id="IPR015424">
    <property type="entry name" value="PyrdxlP-dep_Trfase"/>
</dbReference>
<reference evidence="10 11" key="1">
    <citation type="submission" date="2020-08" db="EMBL/GenBank/DDBJ databases">
        <title>Genomic Encyclopedia of Type Strains, Phase IV (KMG-IV): sequencing the most valuable type-strain genomes for metagenomic binning, comparative biology and taxonomic classification.</title>
        <authorList>
            <person name="Goeker M."/>
        </authorList>
    </citation>
    <scope>NUCLEOTIDE SEQUENCE [LARGE SCALE GENOMIC DNA]</scope>
    <source>
        <strain evidence="10 11">DSM 44197</strain>
    </source>
</reference>
<evidence type="ECO:0000256" key="4">
    <source>
        <dbReference type="ARBA" id="ARBA00047175"/>
    </source>
</evidence>
<evidence type="ECO:0000256" key="6">
    <source>
        <dbReference type="ARBA" id="ARBA00048780"/>
    </source>
</evidence>
<evidence type="ECO:0000256" key="8">
    <source>
        <dbReference type="PIRSR" id="PIRSR001434-2"/>
    </source>
</evidence>
<dbReference type="EC" id="4.4.1.2" evidence="4"/>
<evidence type="ECO:0000256" key="1">
    <source>
        <dbReference type="ARBA" id="ARBA00001933"/>
    </source>
</evidence>
<evidence type="ECO:0000256" key="3">
    <source>
        <dbReference type="ARBA" id="ARBA00022898"/>
    </source>
</evidence>
<dbReference type="Pfam" id="PF01053">
    <property type="entry name" value="Cys_Met_Meta_PP"/>
    <property type="match status" value="1"/>
</dbReference>
<feature type="modified residue" description="N6-(pyridoxal phosphate)lysine" evidence="8">
    <location>
        <position position="210"/>
    </location>
</feature>
<dbReference type="InterPro" id="IPR000277">
    <property type="entry name" value="Cys/Met-Metab_PyrdxlP-dep_enz"/>
</dbReference>
<keyword evidence="3 8" id="KW-0663">Pyridoxal phosphate</keyword>
<dbReference type="GO" id="GO:0047982">
    <property type="term" value="F:homocysteine desulfhydrase activity"/>
    <property type="evidence" value="ECO:0007669"/>
    <property type="project" value="UniProtKB-EC"/>
</dbReference>
<evidence type="ECO:0000256" key="2">
    <source>
        <dbReference type="ARBA" id="ARBA00009077"/>
    </source>
</evidence>
<dbReference type="AlphaFoldDB" id="A0A7W3QL08"/>
<protein>
    <recommendedName>
        <fullName evidence="4">homocysteine desulfhydrase</fullName>
        <ecNumber evidence="4">4.4.1.2</ecNumber>
    </recommendedName>
    <alternativeName>
        <fullName evidence="5">Homocysteine desulfhydrase</fullName>
    </alternativeName>
</protein>